<dbReference type="SUPFAM" id="SSF51735">
    <property type="entry name" value="NAD(P)-binding Rossmann-fold domains"/>
    <property type="match status" value="1"/>
</dbReference>
<protein>
    <recommendedName>
        <fullName evidence="3">SDR family NAD(P)-dependent oxidoreductase</fullName>
    </recommendedName>
</protein>
<comment type="caution">
    <text evidence="1">The sequence shown here is derived from an EMBL/GenBank/DDBJ whole genome shotgun (WGS) entry which is preliminary data.</text>
</comment>
<accession>A0ABT1T9U1</accession>
<dbReference type="Proteomes" id="UP001204376">
    <property type="component" value="Unassembled WGS sequence"/>
</dbReference>
<name>A0ABT1T9U1_9SPHI</name>
<sequence>MENKTIRRLALVTGANQGVGLEVVKKLVAAGHTILLGSRDLAGKNILIDPSSPILSALLTTWLQYIERGQSKIGRQGSIYCGLSSQYNVEYPQNPFLCILSIKSM</sequence>
<evidence type="ECO:0000313" key="2">
    <source>
        <dbReference type="Proteomes" id="UP001204376"/>
    </source>
</evidence>
<reference evidence="1 2" key="1">
    <citation type="submission" date="2022-07" db="EMBL/GenBank/DDBJ databases">
        <title>Mucilaginibacter sp. JC4.</title>
        <authorList>
            <person name="Le V."/>
            <person name="Ko S.-R."/>
            <person name="Ahn C.-Y."/>
            <person name="Oh H.-M."/>
        </authorList>
    </citation>
    <scope>NUCLEOTIDE SEQUENCE [LARGE SCALE GENOMIC DNA]</scope>
    <source>
        <strain evidence="1 2">JC4</strain>
    </source>
</reference>
<proteinExistence type="predicted"/>
<dbReference type="InterPro" id="IPR036291">
    <property type="entry name" value="NAD(P)-bd_dom_sf"/>
</dbReference>
<dbReference type="EMBL" id="JANHOH010000011">
    <property type="protein sequence ID" value="MCQ6961145.1"/>
    <property type="molecule type" value="Genomic_DNA"/>
</dbReference>
<organism evidence="1 2">
    <name type="scientific">Mucilaginibacter aquariorum</name>
    <dbReference type="NCBI Taxonomy" id="2967225"/>
    <lineage>
        <taxon>Bacteria</taxon>
        <taxon>Pseudomonadati</taxon>
        <taxon>Bacteroidota</taxon>
        <taxon>Sphingobacteriia</taxon>
        <taxon>Sphingobacteriales</taxon>
        <taxon>Sphingobacteriaceae</taxon>
        <taxon>Mucilaginibacter</taxon>
    </lineage>
</organism>
<keyword evidence="2" id="KW-1185">Reference proteome</keyword>
<evidence type="ECO:0000313" key="1">
    <source>
        <dbReference type="EMBL" id="MCQ6961145.1"/>
    </source>
</evidence>
<dbReference type="Gene3D" id="3.40.50.720">
    <property type="entry name" value="NAD(P)-binding Rossmann-like Domain"/>
    <property type="match status" value="1"/>
</dbReference>
<dbReference type="RefSeq" id="WP_256541312.1">
    <property type="nucleotide sequence ID" value="NZ_JANHOH010000011.1"/>
</dbReference>
<evidence type="ECO:0008006" key="3">
    <source>
        <dbReference type="Google" id="ProtNLM"/>
    </source>
</evidence>
<gene>
    <name evidence="1" type="ORF">NPE20_24430</name>
</gene>